<organism evidence="2">
    <name type="scientific">Setaria italica</name>
    <name type="common">Foxtail millet</name>
    <name type="synonym">Panicum italicum</name>
    <dbReference type="NCBI Taxonomy" id="4555"/>
    <lineage>
        <taxon>Eukaryota</taxon>
        <taxon>Viridiplantae</taxon>
        <taxon>Streptophyta</taxon>
        <taxon>Embryophyta</taxon>
        <taxon>Tracheophyta</taxon>
        <taxon>Spermatophyta</taxon>
        <taxon>Magnoliopsida</taxon>
        <taxon>Liliopsida</taxon>
        <taxon>Poales</taxon>
        <taxon>Poaceae</taxon>
        <taxon>PACMAD clade</taxon>
        <taxon>Panicoideae</taxon>
        <taxon>Panicodae</taxon>
        <taxon>Paniceae</taxon>
        <taxon>Cenchrinae</taxon>
        <taxon>Setaria</taxon>
    </lineage>
</organism>
<evidence type="ECO:0000313" key="2">
    <source>
        <dbReference type="EMBL" id="RCV30376.1"/>
    </source>
</evidence>
<feature type="compositionally biased region" description="Basic and acidic residues" evidence="1">
    <location>
        <begin position="24"/>
        <end position="33"/>
    </location>
</feature>
<gene>
    <name evidence="2" type="ORF">SETIT_6G089600v2</name>
</gene>
<proteinExistence type="predicted"/>
<dbReference type="EMBL" id="CM003533">
    <property type="protein sequence ID" value="RCV30376.1"/>
    <property type="molecule type" value="Genomic_DNA"/>
</dbReference>
<feature type="region of interest" description="Disordered" evidence="1">
    <location>
        <begin position="1"/>
        <end position="71"/>
    </location>
</feature>
<evidence type="ECO:0000256" key="1">
    <source>
        <dbReference type="SAM" id="MobiDB-lite"/>
    </source>
</evidence>
<feature type="compositionally biased region" description="Low complexity" evidence="1">
    <location>
        <begin position="50"/>
        <end position="71"/>
    </location>
</feature>
<reference evidence="2" key="1">
    <citation type="journal article" date="2012" name="Nat. Biotechnol.">
        <title>Reference genome sequence of the model plant Setaria.</title>
        <authorList>
            <person name="Bennetzen J.L."/>
            <person name="Schmutz J."/>
            <person name="Wang H."/>
            <person name="Percifield R."/>
            <person name="Hawkins J."/>
            <person name="Pontaroli A.C."/>
            <person name="Estep M."/>
            <person name="Feng L."/>
            <person name="Vaughn J.N."/>
            <person name="Grimwood J."/>
            <person name="Jenkins J."/>
            <person name="Barry K."/>
            <person name="Lindquist E."/>
            <person name="Hellsten U."/>
            <person name="Deshpande S."/>
            <person name="Wang X."/>
            <person name="Wu X."/>
            <person name="Mitros T."/>
            <person name="Triplett J."/>
            <person name="Yang X."/>
            <person name="Ye C.Y."/>
            <person name="Mauro-Herrera M."/>
            <person name="Wang L."/>
            <person name="Li P."/>
            <person name="Sharma M."/>
            <person name="Sharma R."/>
            <person name="Ronald P.C."/>
            <person name="Panaud O."/>
            <person name="Kellogg E.A."/>
            <person name="Brutnell T.P."/>
            <person name="Doust A.N."/>
            <person name="Tuskan G.A."/>
            <person name="Rokhsar D."/>
            <person name="Devos K.M."/>
        </authorList>
    </citation>
    <scope>NUCLEOTIDE SEQUENCE [LARGE SCALE GENOMIC DNA]</scope>
    <source>
        <strain evidence="2">Yugu1</strain>
    </source>
</reference>
<dbReference type="AlphaFoldDB" id="A0A368RJK2"/>
<sequence length="110" mass="12046">MPSFRILPHRPPPQHLRRRRRQEWRRFDSERRCPPIHPGGGSCTVGGVAPQSSRPSIPIEPISSSPARRTGVRATAAPALAYARAGQGTILQGEGQESADDIWCLGHHLA</sequence>
<accession>A0A368RJK2</accession>
<name>A0A368RJK2_SETIT</name>
<reference evidence="2" key="2">
    <citation type="submission" date="2015-07" db="EMBL/GenBank/DDBJ databases">
        <authorList>
            <person name="Noorani M."/>
        </authorList>
    </citation>
    <scope>NUCLEOTIDE SEQUENCE</scope>
    <source>
        <strain evidence="2">Yugu1</strain>
    </source>
</reference>
<protein>
    <submittedName>
        <fullName evidence="2">Uncharacterized protein</fullName>
    </submittedName>
</protein>